<dbReference type="PROSITE" id="PS00108">
    <property type="entry name" value="PROTEIN_KINASE_ST"/>
    <property type="match status" value="1"/>
</dbReference>
<evidence type="ECO:0000313" key="10">
    <source>
        <dbReference type="EMBL" id="KAK7500736.1"/>
    </source>
</evidence>
<dbReference type="InterPro" id="IPR011009">
    <property type="entry name" value="Kinase-like_dom_sf"/>
</dbReference>
<dbReference type="EMBL" id="JACVVK020000035">
    <property type="protein sequence ID" value="KAK7500736.1"/>
    <property type="molecule type" value="Genomic_DNA"/>
</dbReference>
<dbReference type="CDD" id="cd13986">
    <property type="entry name" value="STKc_16"/>
    <property type="match status" value="1"/>
</dbReference>
<accession>A0ABD0LNC3</accession>
<sequence>MGCMCGKESISVGDKRYYIRSRLGEGGFSYVDLVEETVSHKMFALKRLTCHSKEEEGIALQEVEVMRSVHHPNLVPLVGHTVVKVGHYSKTVDIVSEVFIIMPFYPRGSLQDRIEALAKKSEQMPEKEIWRLFLGICQGVSALHTHSPPYAHRDLKPGNVMVTEDGTPVVMDLGSATKARVEIKSLREATALQDLAAERCSMLFRPPELFTVETNSSIDERTDIWSLGCTLYALAFLEAPFEKVYQTGGSIALAAMAGKINFPANSRYSAGLHEVISCLMSVNPMERPFINQVIQRVENMQHQAENRV</sequence>
<keyword evidence="11" id="KW-1185">Reference proteome</keyword>
<evidence type="ECO:0000256" key="3">
    <source>
        <dbReference type="ARBA" id="ARBA00022679"/>
    </source>
</evidence>
<evidence type="ECO:0000256" key="7">
    <source>
        <dbReference type="ARBA" id="ARBA00047899"/>
    </source>
</evidence>
<evidence type="ECO:0000259" key="9">
    <source>
        <dbReference type="PROSITE" id="PS50011"/>
    </source>
</evidence>
<comment type="catalytic activity">
    <reaction evidence="8">
        <text>L-seryl-[protein] + ATP = O-phospho-L-seryl-[protein] + ADP + H(+)</text>
        <dbReference type="Rhea" id="RHEA:17989"/>
        <dbReference type="Rhea" id="RHEA-COMP:9863"/>
        <dbReference type="Rhea" id="RHEA-COMP:11604"/>
        <dbReference type="ChEBI" id="CHEBI:15378"/>
        <dbReference type="ChEBI" id="CHEBI:29999"/>
        <dbReference type="ChEBI" id="CHEBI:30616"/>
        <dbReference type="ChEBI" id="CHEBI:83421"/>
        <dbReference type="ChEBI" id="CHEBI:456216"/>
        <dbReference type="EC" id="2.7.11.1"/>
    </reaction>
</comment>
<dbReference type="GO" id="GO:0005524">
    <property type="term" value="F:ATP binding"/>
    <property type="evidence" value="ECO:0007669"/>
    <property type="project" value="UniProtKB-KW"/>
</dbReference>
<dbReference type="PANTHER" id="PTHR45998:SF2">
    <property type="entry name" value="SERINE_THREONINE-PROTEIN KINASE 16"/>
    <property type="match status" value="1"/>
</dbReference>
<comment type="catalytic activity">
    <reaction evidence="7">
        <text>L-threonyl-[protein] + ATP = O-phospho-L-threonyl-[protein] + ADP + H(+)</text>
        <dbReference type="Rhea" id="RHEA:46608"/>
        <dbReference type="Rhea" id="RHEA-COMP:11060"/>
        <dbReference type="Rhea" id="RHEA-COMP:11605"/>
        <dbReference type="ChEBI" id="CHEBI:15378"/>
        <dbReference type="ChEBI" id="CHEBI:30013"/>
        <dbReference type="ChEBI" id="CHEBI:30616"/>
        <dbReference type="ChEBI" id="CHEBI:61977"/>
        <dbReference type="ChEBI" id="CHEBI:456216"/>
        <dbReference type="EC" id="2.7.11.1"/>
    </reaction>
</comment>
<comment type="caution">
    <text evidence="10">The sequence shown here is derived from an EMBL/GenBank/DDBJ whole genome shotgun (WGS) entry which is preliminary data.</text>
</comment>
<gene>
    <name evidence="10" type="ORF">BaRGS_00007980</name>
</gene>
<dbReference type="InterPro" id="IPR000719">
    <property type="entry name" value="Prot_kinase_dom"/>
</dbReference>
<evidence type="ECO:0000256" key="8">
    <source>
        <dbReference type="ARBA" id="ARBA00048679"/>
    </source>
</evidence>
<dbReference type="SMART" id="SM00220">
    <property type="entry name" value="S_TKc"/>
    <property type="match status" value="1"/>
</dbReference>
<keyword evidence="3" id="KW-0808">Transferase</keyword>
<dbReference type="GO" id="GO:0004674">
    <property type="term" value="F:protein serine/threonine kinase activity"/>
    <property type="evidence" value="ECO:0007669"/>
    <property type="project" value="UniProtKB-KW"/>
</dbReference>
<dbReference type="PROSITE" id="PS50011">
    <property type="entry name" value="PROTEIN_KINASE_DOM"/>
    <property type="match status" value="1"/>
</dbReference>
<organism evidence="10 11">
    <name type="scientific">Batillaria attramentaria</name>
    <dbReference type="NCBI Taxonomy" id="370345"/>
    <lineage>
        <taxon>Eukaryota</taxon>
        <taxon>Metazoa</taxon>
        <taxon>Spiralia</taxon>
        <taxon>Lophotrochozoa</taxon>
        <taxon>Mollusca</taxon>
        <taxon>Gastropoda</taxon>
        <taxon>Caenogastropoda</taxon>
        <taxon>Sorbeoconcha</taxon>
        <taxon>Cerithioidea</taxon>
        <taxon>Batillariidae</taxon>
        <taxon>Batillaria</taxon>
    </lineage>
</organism>
<evidence type="ECO:0000256" key="2">
    <source>
        <dbReference type="ARBA" id="ARBA00022527"/>
    </source>
</evidence>
<protein>
    <recommendedName>
        <fullName evidence="1">non-specific serine/threonine protein kinase</fullName>
        <ecNumber evidence="1">2.7.11.1</ecNumber>
    </recommendedName>
</protein>
<evidence type="ECO:0000256" key="4">
    <source>
        <dbReference type="ARBA" id="ARBA00022741"/>
    </source>
</evidence>
<evidence type="ECO:0000256" key="5">
    <source>
        <dbReference type="ARBA" id="ARBA00022777"/>
    </source>
</evidence>
<dbReference type="Pfam" id="PF00069">
    <property type="entry name" value="Pkinase"/>
    <property type="match status" value="1"/>
</dbReference>
<dbReference type="Gene3D" id="1.10.510.10">
    <property type="entry name" value="Transferase(Phosphotransferase) domain 1"/>
    <property type="match status" value="1"/>
</dbReference>
<dbReference type="InterPro" id="IPR008271">
    <property type="entry name" value="Ser/Thr_kinase_AS"/>
</dbReference>
<dbReference type="SUPFAM" id="SSF56112">
    <property type="entry name" value="Protein kinase-like (PK-like)"/>
    <property type="match status" value="1"/>
</dbReference>
<dbReference type="Proteomes" id="UP001519460">
    <property type="component" value="Unassembled WGS sequence"/>
</dbReference>
<name>A0ABD0LNC3_9CAEN</name>
<evidence type="ECO:0000256" key="1">
    <source>
        <dbReference type="ARBA" id="ARBA00012513"/>
    </source>
</evidence>
<feature type="domain" description="Protein kinase" evidence="9">
    <location>
        <begin position="17"/>
        <end position="305"/>
    </location>
</feature>
<reference evidence="10 11" key="1">
    <citation type="journal article" date="2023" name="Sci. Data">
        <title>Genome assembly of the Korean intertidal mud-creeper Batillaria attramentaria.</title>
        <authorList>
            <person name="Patra A.K."/>
            <person name="Ho P.T."/>
            <person name="Jun S."/>
            <person name="Lee S.J."/>
            <person name="Kim Y."/>
            <person name="Won Y.J."/>
        </authorList>
    </citation>
    <scope>NUCLEOTIDE SEQUENCE [LARGE SCALE GENOMIC DNA]</scope>
    <source>
        <strain evidence="10">Wonlab-2016</strain>
    </source>
</reference>
<dbReference type="AlphaFoldDB" id="A0ABD0LNC3"/>
<dbReference type="PANTHER" id="PTHR45998">
    <property type="entry name" value="SERINE/THREONINE-PROTEIN KINASE 16"/>
    <property type="match status" value="1"/>
</dbReference>
<evidence type="ECO:0000313" key="11">
    <source>
        <dbReference type="Proteomes" id="UP001519460"/>
    </source>
</evidence>
<keyword evidence="5" id="KW-0418">Kinase</keyword>
<dbReference type="EC" id="2.7.11.1" evidence="1"/>
<dbReference type="InterPro" id="IPR052239">
    <property type="entry name" value="Ser/Thr-specific_kinases"/>
</dbReference>
<keyword evidence="4" id="KW-0547">Nucleotide-binding</keyword>
<evidence type="ECO:0000256" key="6">
    <source>
        <dbReference type="ARBA" id="ARBA00022840"/>
    </source>
</evidence>
<proteinExistence type="predicted"/>
<keyword evidence="2" id="KW-0723">Serine/threonine-protein kinase</keyword>
<keyword evidence="6" id="KW-0067">ATP-binding</keyword>